<dbReference type="InterPro" id="IPR018550">
    <property type="entry name" value="Lipid-A_deacylase-rel"/>
</dbReference>
<evidence type="ECO:0008006" key="4">
    <source>
        <dbReference type="Google" id="ProtNLM"/>
    </source>
</evidence>
<evidence type="ECO:0000313" key="3">
    <source>
        <dbReference type="Proteomes" id="UP000245916"/>
    </source>
</evidence>
<name>A0A2U2IYY4_9SPHN</name>
<dbReference type="Gene3D" id="2.40.160.20">
    <property type="match status" value="1"/>
</dbReference>
<accession>A0A2U2IYY4</accession>
<gene>
    <name evidence="2" type="ORF">DF286_14300</name>
</gene>
<comment type="caution">
    <text evidence="2">The sequence shown here is derived from an EMBL/GenBank/DDBJ whole genome shotgun (WGS) entry which is preliminary data.</text>
</comment>
<dbReference type="Proteomes" id="UP000245916">
    <property type="component" value="Unassembled WGS sequence"/>
</dbReference>
<feature type="signal peptide" evidence="1">
    <location>
        <begin position="1"/>
        <end position="20"/>
    </location>
</feature>
<keyword evidence="1" id="KW-0732">Signal</keyword>
<evidence type="ECO:0000313" key="2">
    <source>
        <dbReference type="EMBL" id="PWG01296.1"/>
    </source>
</evidence>
<organism evidence="2 3">
    <name type="scientific">Allosphingosinicella humi</name>
    <dbReference type="NCBI Taxonomy" id="2068657"/>
    <lineage>
        <taxon>Bacteria</taxon>
        <taxon>Pseudomonadati</taxon>
        <taxon>Pseudomonadota</taxon>
        <taxon>Alphaproteobacteria</taxon>
        <taxon>Sphingomonadales</taxon>
        <taxon>Sphingomonadaceae</taxon>
        <taxon>Allosphingosinicella</taxon>
    </lineage>
</organism>
<sequence>MRMVFLFAGMAMMASGPAQAAEVYGGVLAHDIDSPLTHGGREGGADFQLGWRGERIGALSFIGAPSPYLFGSLHSGGDTHYAAAGVSWRIGGRLFLRPGIGIAVHMRSDDGVEDGRRTDLGSRVLFEPELSLGYQISVRMAVEASWVHLSHAQLLSRQNPGMDSVGIRLNYRLR</sequence>
<reference evidence="2 3" key="1">
    <citation type="submission" date="2018-05" db="EMBL/GenBank/DDBJ databases">
        <title>Genome of Sphingosinicella humi QZX222.</title>
        <authorList>
            <person name="Qiao Z."/>
            <person name="Wang G."/>
        </authorList>
    </citation>
    <scope>NUCLEOTIDE SEQUENCE [LARGE SCALE GENOMIC DNA]</scope>
    <source>
        <strain evidence="2 3">QZX222</strain>
    </source>
</reference>
<dbReference type="RefSeq" id="WP_109272358.1">
    <property type="nucleotide sequence ID" value="NZ_QFFF01000002.1"/>
</dbReference>
<protein>
    <recommendedName>
        <fullName evidence="4">Acyloxyacyl hydrolase</fullName>
    </recommendedName>
</protein>
<dbReference type="AlphaFoldDB" id="A0A2U2IYY4"/>
<dbReference type="Pfam" id="PF09411">
    <property type="entry name" value="PagL"/>
    <property type="match status" value="1"/>
</dbReference>
<dbReference type="OrthoDB" id="8112769at2"/>
<proteinExistence type="predicted"/>
<dbReference type="EMBL" id="QFFF01000002">
    <property type="protein sequence ID" value="PWG01296.1"/>
    <property type="molecule type" value="Genomic_DNA"/>
</dbReference>
<keyword evidence="3" id="KW-1185">Reference proteome</keyword>
<feature type="chain" id="PRO_5015750364" description="Acyloxyacyl hydrolase" evidence="1">
    <location>
        <begin position="21"/>
        <end position="174"/>
    </location>
</feature>
<evidence type="ECO:0000256" key="1">
    <source>
        <dbReference type="SAM" id="SignalP"/>
    </source>
</evidence>